<dbReference type="InterPro" id="IPR015915">
    <property type="entry name" value="Kelch-typ_b-propeller"/>
</dbReference>
<protein>
    <submittedName>
        <fullName evidence="2">Uncharacterized protein</fullName>
    </submittedName>
</protein>
<accession>A0AAV4VVJ8</accession>
<evidence type="ECO:0000313" key="2">
    <source>
        <dbReference type="EMBL" id="GIY73801.1"/>
    </source>
</evidence>
<dbReference type="Gene3D" id="2.120.10.80">
    <property type="entry name" value="Kelch-type beta propeller"/>
    <property type="match status" value="1"/>
</dbReference>
<gene>
    <name evidence="2" type="ORF">CEXT_569881</name>
</gene>
<comment type="caution">
    <text evidence="2">The sequence shown here is derived from an EMBL/GenBank/DDBJ whole genome shotgun (WGS) entry which is preliminary data.</text>
</comment>
<sequence length="84" mass="9307">MIEPRCYVTALSLKGVVYALGGFDGRERLESCEKFDPLSTQWTHIADMNVRRSDASGALHKAKVNPMGLSDNVDIELPTNRLSL</sequence>
<keyword evidence="3" id="KW-1185">Reference proteome</keyword>
<dbReference type="EMBL" id="BPLR01015122">
    <property type="protein sequence ID" value="GIY73801.1"/>
    <property type="molecule type" value="Genomic_DNA"/>
</dbReference>
<keyword evidence="1" id="KW-0880">Kelch repeat</keyword>
<name>A0AAV4VVJ8_CAEEX</name>
<organism evidence="2 3">
    <name type="scientific">Caerostris extrusa</name>
    <name type="common">Bark spider</name>
    <name type="synonym">Caerostris bankana</name>
    <dbReference type="NCBI Taxonomy" id="172846"/>
    <lineage>
        <taxon>Eukaryota</taxon>
        <taxon>Metazoa</taxon>
        <taxon>Ecdysozoa</taxon>
        <taxon>Arthropoda</taxon>
        <taxon>Chelicerata</taxon>
        <taxon>Arachnida</taxon>
        <taxon>Araneae</taxon>
        <taxon>Araneomorphae</taxon>
        <taxon>Entelegynae</taxon>
        <taxon>Araneoidea</taxon>
        <taxon>Araneidae</taxon>
        <taxon>Caerostris</taxon>
    </lineage>
</organism>
<evidence type="ECO:0000256" key="1">
    <source>
        <dbReference type="ARBA" id="ARBA00022441"/>
    </source>
</evidence>
<dbReference type="SMART" id="SM00612">
    <property type="entry name" value="Kelch"/>
    <property type="match status" value="1"/>
</dbReference>
<evidence type="ECO:0000313" key="3">
    <source>
        <dbReference type="Proteomes" id="UP001054945"/>
    </source>
</evidence>
<proteinExistence type="predicted"/>
<dbReference type="AlphaFoldDB" id="A0AAV4VVJ8"/>
<dbReference type="InterPro" id="IPR006652">
    <property type="entry name" value="Kelch_1"/>
</dbReference>
<reference evidence="2 3" key="1">
    <citation type="submission" date="2021-06" db="EMBL/GenBank/DDBJ databases">
        <title>Caerostris extrusa draft genome.</title>
        <authorList>
            <person name="Kono N."/>
            <person name="Arakawa K."/>
        </authorList>
    </citation>
    <scope>NUCLEOTIDE SEQUENCE [LARGE SCALE GENOMIC DNA]</scope>
</reference>
<dbReference type="SUPFAM" id="SSF117281">
    <property type="entry name" value="Kelch motif"/>
    <property type="match status" value="1"/>
</dbReference>
<dbReference type="Pfam" id="PF01344">
    <property type="entry name" value="Kelch_1"/>
    <property type="match status" value="1"/>
</dbReference>
<dbReference type="Proteomes" id="UP001054945">
    <property type="component" value="Unassembled WGS sequence"/>
</dbReference>